<dbReference type="AlphaFoldDB" id="A0A6A4X951"/>
<reference evidence="1 2" key="1">
    <citation type="submission" date="2019-07" db="EMBL/GenBank/DDBJ databases">
        <title>Draft genome assembly of a fouling barnacle, Amphibalanus amphitrite (Darwin, 1854): The first reference genome for Thecostraca.</title>
        <authorList>
            <person name="Kim W."/>
        </authorList>
    </citation>
    <scope>NUCLEOTIDE SEQUENCE [LARGE SCALE GENOMIC DNA]</scope>
    <source>
        <strain evidence="1">SNU_AA5</strain>
        <tissue evidence="1">Soma without cirri and trophi</tissue>
    </source>
</reference>
<name>A0A6A4X951_AMPAM</name>
<dbReference type="Proteomes" id="UP000440578">
    <property type="component" value="Unassembled WGS sequence"/>
</dbReference>
<gene>
    <name evidence="1" type="ORF">FJT64_018274</name>
</gene>
<dbReference type="PANTHER" id="PTHR33050:SF7">
    <property type="entry name" value="RIBONUCLEASE H"/>
    <property type="match status" value="1"/>
</dbReference>
<organism evidence="1 2">
    <name type="scientific">Amphibalanus amphitrite</name>
    <name type="common">Striped barnacle</name>
    <name type="synonym">Balanus amphitrite</name>
    <dbReference type="NCBI Taxonomy" id="1232801"/>
    <lineage>
        <taxon>Eukaryota</taxon>
        <taxon>Metazoa</taxon>
        <taxon>Ecdysozoa</taxon>
        <taxon>Arthropoda</taxon>
        <taxon>Crustacea</taxon>
        <taxon>Multicrustacea</taxon>
        <taxon>Cirripedia</taxon>
        <taxon>Thoracica</taxon>
        <taxon>Thoracicalcarea</taxon>
        <taxon>Balanomorpha</taxon>
        <taxon>Balanoidea</taxon>
        <taxon>Balanidae</taxon>
        <taxon>Amphibalaninae</taxon>
        <taxon>Amphibalanus</taxon>
    </lineage>
</organism>
<keyword evidence="2" id="KW-1185">Reference proteome</keyword>
<protein>
    <submittedName>
        <fullName evidence="1">Uncharacterized protein</fullName>
    </submittedName>
</protein>
<dbReference type="PANTHER" id="PTHR33050">
    <property type="entry name" value="REVERSE TRANSCRIPTASE DOMAIN-CONTAINING PROTEIN"/>
    <property type="match status" value="1"/>
</dbReference>
<sequence length="363" mass="41697">MLKRPTVSARLLARIAGRCISMMAAVFPAKLKLRNIYRLLNSRMSWDEAMPWSPEAREDLAWWLTSLDGWNGRLLVPPASCDLQLSTDASETGWGATLSTPVAQTASGFWRPEQLERMFGPHTIDRFASLSTALLPVYNSRFRDPGTAGVDALGQNDWQQHNNFINPPFRLVARVLDAVQAQRAEATLIAPMWPGQPWMERLRRLSVCPPLRLPPVTQACIPLLPHQQIEPHRNRRWTLFAWRISGEPEQENHVWFLTLQSRRTTRLVLGATEQENHAWFLALQNGRTAPGFWRCRTVEPRLVSGAAERENHAWFLALQNRRTTPEEENHSWFLALQNSEKLVQYTWFLQVVQLGLNTTLEKE</sequence>
<accession>A0A6A4X951</accession>
<dbReference type="OrthoDB" id="6380429at2759"/>
<evidence type="ECO:0000313" key="1">
    <source>
        <dbReference type="EMBL" id="KAF0310862.1"/>
    </source>
</evidence>
<dbReference type="InterPro" id="IPR052055">
    <property type="entry name" value="Hepadnavirus_pol/RT"/>
</dbReference>
<comment type="caution">
    <text evidence="1">The sequence shown here is derived from an EMBL/GenBank/DDBJ whole genome shotgun (WGS) entry which is preliminary data.</text>
</comment>
<dbReference type="EMBL" id="VIIS01000287">
    <property type="protein sequence ID" value="KAF0310862.1"/>
    <property type="molecule type" value="Genomic_DNA"/>
</dbReference>
<evidence type="ECO:0000313" key="2">
    <source>
        <dbReference type="Proteomes" id="UP000440578"/>
    </source>
</evidence>
<proteinExistence type="predicted"/>